<comment type="caution">
    <text evidence="3">The sequence shown here is derived from an EMBL/GenBank/DDBJ whole genome shotgun (WGS) entry which is preliminary data.</text>
</comment>
<dbReference type="SMART" id="SM00174">
    <property type="entry name" value="RHO"/>
    <property type="match status" value="1"/>
</dbReference>
<dbReference type="PRINTS" id="PR00449">
    <property type="entry name" value="RASTRNSFRMNG"/>
</dbReference>
<dbReference type="GO" id="GO:0003924">
    <property type="term" value="F:GTPase activity"/>
    <property type="evidence" value="ECO:0007669"/>
    <property type="project" value="InterPro"/>
</dbReference>
<evidence type="ECO:0000313" key="4">
    <source>
        <dbReference type="Proteomes" id="UP000031668"/>
    </source>
</evidence>
<keyword evidence="4" id="KW-1185">Reference proteome</keyword>
<evidence type="ECO:0000256" key="1">
    <source>
        <dbReference type="ARBA" id="ARBA00022741"/>
    </source>
</evidence>
<protein>
    <submittedName>
        <fullName evidence="3">Mitochondrial Rho GTPase 2</fullName>
    </submittedName>
</protein>
<proteinExistence type="predicted"/>
<dbReference type="SUPFAM" id="SSF52540">
    <property type="entry name" value="P-loop containing nucleoside triphosphate hydrolases"/>
    <property type="match status" value="1"/>
</dbReference>
<dbReference type="OrthoDB" id="10020961at2759"/>
<evidence type="ECO:0000256" key="2">
    <source>
        <dbReference type="ARBA" id="ARBA00023134"/>
    </source>
</evidence>
<dbReference type="Proteomes" id="UP000031668">
    <property type="component" value="Unassembled WGS sequence"/>
</dbReference>
<dbReference type="GO" id="GO:0007264">
    <property type="term" value="P:small GTPase-mediated signal transduction"/>
    <property type="evidence" value="ECO:0007669"/>
    <property type="project" value="InterPro"/>
</dbReference>
<dbReference type="OMA" id="ACDQRIT"/>
<dbReference type="GO" id="GO:0005525">
    <property type="term" value="F:GTP binding"/>
    <property type="evidence" value="ECO:0007669"/>
    <property type="project" value="UniProtKB-KW"/>
</dbReference>
<dbReference type="InterPro" id="IPR027417">
    <property type="entry name" value="P-loop_NTPase"/>
</dbReference>
<accession>A0A0C2ICB3</accession>
<dbReference type="InterPro" id="IPR003578">
    <property type="entry name" value="Small_GTPase_Rho"/>
</dbReference>
<evidence type="ECO:0000313" key="3">
    <source>
        <dbReference type="EMBL" id="KII62973.1"/>
    </source>
</evidence>
<organism evidence="3 4">
    <name type="scientific">Thelohanellus kitauei</name>
    <name type="common">Myxosporean</name>
    <dbReference type="NCBI Taxonomy" id="669202"/>
    <lineage>
        <taxon>Eukaryota</taxon>
        <taxon>Metazoa</taxon>
        <taxon>Cnidaria</taxon>
        <taxon>Myxozoa</taxon>
        <taxon>Myxosporea</taxon>
        <taxon>Bivalvulida</taxon>
        <taxon>Platysporina</taxon>
        <taxon>Myxobolidae</taxon>
        <taxon>Thelohanellus</taxon>
    </lineage>
</organism>
<keyword evidence="2" id="KW-0342">GTP-binding</keyword>
<name>A0A0C2ICB3_THEKT</name>
<dbReference type="AlphaFoldDB" id="A0A0C2ICB3"/>
<dbReference type="InterPro" id="IPR001806">
    <property type="entry name" value="Small_GTPase"/>
</dbReference>
<dbReference type="PANTHER" id="PTHR24072">
    <property type="entry name" value="RHO FAMILY GTPASE"/>
    <property type="match status" value="1"/>
</dbReference>
<dbReference type="Gene3D" id="3.40.50.300">
    <property type="entry name" value="P-loop containing nucleotide triphosphate hydrolases"/>
    <property type="match status" value="1"/>
</dbReference>
<reference evidence="3 4" key="1">
    <citation type="journal article" date="2014" name="Genome Biol. Evol.">
        <title>The genome of the myxosporean Thelohanellus kitauei shows adaptations to nutrient acquisition within its fish host.</title>
        <authorList>
            <person name="Yang Y."/>
            <person name="Xiong J."/>
            <person name="Zhou Z."/>
            <person name="Huo F."/>
            <person name="Miao W."/>
            <person name="Ran C."/>
            <person name="Liu Y."/>
            <person name="Zhang J."/>
            <person name="Feng J."/>
            <person name="Wang M."/>
            <person name="Wang M."/>
            <person name="Wang L."/>
            <person name="Yao B."/>
        </authorList>
    </citation>
    <scope>NUCLEOTIDE SEQUENCE [LARGE SCALE GENOMIC DNA]</scope>
    <source>
        <strain evidence="3">Wuqing</strain>
    </source>
</reference>
<gene>
    <name evidence="3" type="ORF">RF11_12180</name>
</gene>
<sequence>MDPNKQYVKILLVGDEGVGKTSIVIALATEEPPLLVPAKAHDLYITGEVTNQTLPALIVDTCSSIDIYLVPEQTIEEIKENIVDSDVICVVFSLKNEKTRERVADYWLPFIEDKYKPVADQVDLTDDIDMFYIHEKYPQVEGYFRVSAIDLSNLVESFQFAQKTVLQPLKPLIDMDTKEVSPAFEKAIKRIFKVIMD</sequence>
<dbReference type="EMBL" id="JWZT01004836">
    <property type="protein sequence ID" value="KII62973.1"/>
    <property type="molecule type" value="Genomic_DNA"/>
</dbReference>
<keyword evidence="1" id="KW-0547">Nucleotide-binding</keyword>